<dbReference type="EMBL" id="SEYY01019268">
    <property type="protein sequence ID" value="KAB7498455.1"/>
    <property type="molecule type" value="Genomic_DNA"/>
</dbReference>
<feature type="region of interest" description="Disordered" evidence="1">
    <location>
        <begin position="1"/>
        <end position="39"/>
    </location>
</feature>
<organism evidence="2 3">
    <name type="scientific">Armadillidium nasatum</name>
    <dbReference type="NCBI Taxonomy" id="96803"/>
    <lineage>
        <taxon>Eukaryota</taxon>
        <taxon>Metazoa</taxon>
        <taxon>Ecdysozoa</taxon>
        <taxon>Arthropoda</taxon>
        <taxon>Crustacea</taxon>
        <taxon>Multicrustacea</taxon>
        <taxon>Malacostraca</taxon>
        <taxon>Eumalacostraca</taxon>
        <taxon>Peracarida</taxon>
        <taxon>Isopoda</taxon>
        <taxon>Oniscidea</taxon>
        <taxon>Crinocheta</taxon>
        <taxon>Armadillidiidae</taxon>
        <taxon>Armadillidium</taxon>
    </lineage>
</organism>
<sequence length="427" mass="48964">MSMYSTQTFVPPTQENENQQEISKKKGKRTRNPDNWKKEKRKRAILSGQAYLNTKGELVGPRFIGPDCNCKHKCFLNVSYENRLAIFNGYYSLKSYDEQNAYLYGLIRRYEIQRKRKPVSERRTCSYKYFVRVKGREIQVCKKAFANIHGISDKKIRTLCIKHEQNILFPRDNRGRHNNRPKKVTPELVTLIKHHILRKLSGPNVNDFIKTEKNQGPDVNISKLHKNFLLEYQPEAIDKESDKVLKDFDAKVKSWLYFKVFHEEFNSMDFNTVKRKLSDLRKSLEQPLNLQTGISNITATDQAQAQAAANQPTQPFSLNFHSVGGAPMSSYYLCFGHVSNLIPLPVSSTTNVVTPVSPAGHLPQNQQQPSAIFHQQQPTPHQQYATPHTLLQPHGVSTIVSQPDTSSTHSQSNIIQGYHGSHSTHMY</sequence>
<comment type="caution">
    <text evidence="2">The sequence shown here is derived from an EMBL/GenBank/DDBJ whole genome shotgun (WGS) entry which is preliminary data.</text>
</comment>
<reference evidence="2 3" key="1">
    <citation type="journal article" date="2019" name="PLoS Biol.">
        <title>Sex chromosomes control vertical transmission of feminizing Wolbachia symbionts in an isopod.</title>
        <authorList>
            <person name="Becking T."/>
            <person name="Chebbi M.A."/>
            <person name="Giraud I."/>
            <person name="Moumen B."/>
            <person name="Laverre T."/>
            <person name="Caubet Y."/>
            <person name="Peccoud J."/>
            <person name="Gilbert C."/>
            <person name="Cordaux R."/>
        </authorList>
    </citation>
    <scope>NUCLEOTIDE SEQUENCE [LARGE SCALE GENOMIC DNA]</scope>
    <source>
        <strain evidence="2">ANa2</strain>
        <tissue evidence="2">Whole body excluding digestive tract and cuticle</tissue>
    </source>
</reference>
<name>A0A5N5SX08_9CRUS</name>
<keyword evidence="3" id="KW-1185">Reference proteome</keyword>
<protein>
    <submittedName>
        <fullName evidence="2">Uncharacterized protein</fullName>
    </submittedName>
</protein>
<evidence type="ECO:0000313" key="3">
    <source>
        <dbReference type="Proteomes" id="UP000326759"/>
    </source>
</evidence>
<feature type="region of interest" description="Disordered" evidence="1">
    <location>
        <begin position="400"/>
        <end position="427"/>
    </location>
</feature>
<evidence type="ECO:0000256" key="1">
    <source>
        <dbReference type="SAM" id="MobiDB-lite"/>
    </source>
</evidence>
<feature type="compositionally biased region" description="Polar residues" evidence="1">
    <location>
        <begin position="1"/>
        <end position="21"/>
    </location>
</feature>
<dbReference type="PANTHER" id="PTHR10773">
    <property type="entry name" value="DNA-DIRECTED RNA POLYMERASES I, II, AND III SUBUNIT RPABC2"/>
    <property type="match status" value="1"/>
</dbReference>
<gene>
    <name evidence="2" type="ORF">Anas_06989</name>
</gene>
<dbReference type="OrthoDB" id="6349457at2759"/>
<dbReference type="Proteomes" id="UP000326759">
    <property type="component" value="Unassembled WGS sequence"/>
</dbReference>
<dbReference type="PANTHER" id="PTHR10773:SF19">
    <property type="match status" value="1"/>
</dbReference>
<accession>A0A5N5SX08</accession>
<dbReference type="AlphaFoldDB" id="A0A5N5SX08"/>
<evidence type="ECO:0000313" key="2">
    <source>
        <dbReference type="EMBL" id="KAB7498455.1"/>
    </source>
</evidence>
<proteinExistence type="predicted"/>